<dbReference type="AlphaFoldDB" id="G2KS72"/>
<dbReference type="HOGENOM" id="CLU_028115_0_0_5"/>
<dbReference type="RefSeq" id="WP_014101978.1">
    <property type="nucleotide sequence ID" value="NC_016026.1"/>
</dbReference>
<evidence type="ECO:0000313" key="7">
    <source>
        <dbReference type="EMBL" id="AEP08755.1"/>
    </source>
</evidence>
<evidence type="ECO:0000256" key="5">
    <source>
        <dbReference type="SAM" id="Phobius"/>
    </source>
</evidence>
<keyword evidence="8" id="KW-1185">Reference proteome</keyword>
<dbReference type="PANTHER" id="PTHR37422:SF13">
    <property type="entry name" value="LIPOPOLYSACCHARIDE BIOSYNTHESIS PROTEIN PA4999-RELATED"/>
    <property type="match status" value="1"/>
</dbReference>
<evidence type="ECO:0000256" key="1">
    <source>
        <dbReference type="ARBA" id="ARBA00004141"/>
    </source>
</evidence>
<comment type="subcellular location">
    <subcellularLocation>
        <location evidence="1">Membrane</location>
        <topology evidence="1">Multi-pass membrane protein</topology>
    </subcellularLocation>
</comment>
<feature type="transmembrane region" description="Helical" evidence="5">
    <location>
        <begin position="37"/>
        <end position="58"/>
    </location>
</feature>
<dbReference type="Gene3D" id="1.25.40.10">
    <property type="entry name" value="Tetratricopeptide repeat domain"/>
    <property type="match status" value="1"/>
</dbReference>
<gene>
    <name evidence="7" type="ordered locus">MICA_411</name>
</gene>
<feature type="transmembrane region" description="Helical" evidence="5">
    <location>
        <begin position="91"/>
        <end position="112"/>
    </location>
</feature>
<dbReference type="EMBL" id="CP002382">
    <property type="protein sequence ID" value="AEP08755.1"/>
    <property type="molecule type" value="Genomic_DNA"/>
</dbReference>
<keyword evidence="4 5" id="KW-0472">Membrane</keyword>
<feature type="transmembrane region" description="Helical" evidence="5">
    <location>
        <begin position="327"/>
        <end position="354"/>
    </location>
</feature>
<name>G2KS72_MICAA</name>
<feature type="transmembrane region" description="Helical" evidence="5">
    <location>
        <begin position="124"/>
        <end position="144"/>
    </location>
</feature>
<feature type="transmembrane region" description="Helical" evidence="5">
    <location>
        <begin position="12"/>
        <end position="31"/>
    </location>
</feature>
<dbReference type="KEGG" id="mai:MICA_411"/>
<evidence type="ECO:0000256" key="2">
    <source>
        <dbReference type="ARBA" id="ARBA00022692"/>
    </source>
</evidence>
<evidence type="ECO:0000256" key="4">
    <source>
        <dbReference type="ARBA" id="ARBA00023136"/>
    </source>
</evidence>
<dbReference type="InterPro" id="IPR011990">
    <property type="entry name" value="TPR-like_helical_dom_sf"/>
</dbReference>
<feature type="transmembrane region" description="Helical" evidence="5">
    <location>
        <begin position="236"/>
        <end position="254"/>
    </location>
</feature>
<dbReference type="GO" id="GO:0016020">
    <property type="term" value="C:membrane"/>
    <property type="evidence" value="ECO:0007669"/>
    <property type="project" value="UniProtKB-SubCell"/>
</dbReference>
<keyword evidence="2 5" id="KW-0812">Transmembrane</keyword>
<sequence length="661" mass="71091">MTQISKKLLSPSLLISIAACLWVVALVASLALGGDDILMRMGAVGAAVLSAGLVLYAARPVSWPSGIIMPALALSAVWVAASVLWSDARAITIMMMPTFLVFPLLTIAVAALRGDNLIRFIRVAGAGGFAVIAALCVWALVQYYALPDMLVAGQVREPFANPNAYASFLNCAIFAALAVAFVAAGRVRIMAWGLIALILIAQATISSRGGLFVLIGGLAVLTVLEPRMMRAHIKPLLACIGAGVLGLLATLIFAQDGQATMFSRMANIADHPDNFILGRTAIWDAAVGIVARYPILGTGYGTFFLHYPYVRTPVDEWSGGFMAHNDYLQILIETGPVGVIVMAIILAAAVMMMARARKIGGGDMRRVVASVLFCGIGALVAHAIFDFPFYTLPIMLVLPLMMAVWVVCVSPSNVQRRSVLFGHRYADLALVVALVAGMGVWAQTMLGERALVTAERLFQQDDVNGFAAKVNEGHSIGMGMNDRSYAMAARIPMGIIVGKGSRINDAEKQALVAQADNLLTAAQRHNPFRPGHYMQQAELAVMAGAYWPSWMPDAEGLLRHALIIDPRYLPARTRLAAYLAQNKRGDEAYEVLKAGLDRVYLDRVGEAIEYYDDVLAMADKRGDGDDPLIQRGRAEQKRAQAIRARAILKAQAWQGGEKAAE</sequence>
<dbReference type="STRING" id="856793.MICA_411"/>
<dbReference type="Proteomes" id="UP000009286">
    <property type="component" value="Chromosome"/>
</dbReference>
<dbReference type="eggNOG" id="COG3307">
    <property type="taxonomic scope" value="Bacteria"/>
</dbReference>
<proteinExistence type="predicted"/>
<accession>G2KS72</accession>
<feature type="transmembrane region" description="Helical" evidence="5">
    <location>
        <begin position="164"/>
        <end position="182"/>
    </location>
</feature>
<organism evidence="7 8">
    <name type="scientific">Micavibrio aeruginosavorus (strain ARL-13)</name>
    <dbReference type="NCBI Taxonomy" id="856793"/>
    <lineage>
        <taxon>Bacteria</taxon>
        <taxon>Pseudomonadati</taxon>
        <taxon>Bdellovibrionota</taxon>
        <taxon>Bdellovibrionia</taxon>
        <taxon>Bdellovibrionales</taxon>
        <taxon>Pseudobdellovibrionaceae</taxon>
        <taxon>Micavibrio</taxon>
    </lineage>
</organism>
<keyword evidence="3 5" id="KW-1133">Transmembrane helix</keyword>
<feature type="transmembrane region" description="Helical" evidence="5">
    <location>
        <begin position="425"/>
        <end position="442"/>
    </location>
</feature>
<evidence type="ECO:0000313" key="8">
    <source>
        <dbReference type="Proteomes" id="UP000009286"/>
    </source>
</evidence>
<feature type="domain" description="O-antigen ligase-related" evidence="6">
    <location>
        <begin position="195"/>
        <end position="342"/>
    </location>
</feature>
<dbReference type="InterPro" id="IPR051533">
    <property type="entry name" value="WaaL-like"/>
</dbReference>
<dbReference type="SUPFAM" id="SSF48452">
    <property type="entry name" value="TPR-like"/>
    <property type="match status" value="1"/>
</dbReference>
<feature type="transmembrane region" description="Helical" evidence="5">
    <location>
        <begin position="189"/>
        <end position="205"/>
    </location>
</feature>
<feature type="transmembrane region" description="Helical" evidence="5">
    <location>
        <begin position="366"/>
        <end position="385"/>
    </location>
</feature>
<dbReference type="PROSITE" id="PS51257">
    <property type="entry name" value="PROKAR_LIPOPROTEIN"/>
    <property type="match status" value="1"/>
</dbReference>
<evidence type="ECO:0000256" key="3">
    <source>
        <dbReference type="ARBA" id="ARBA00022989"/>
    </source>
</evidence>
<feature type="transmembrane region" description="Helical" evidence="5">
    <location>
        <begin position="391"/>
        <end position="413"/>
    </location>
</feature>
<reference evidence="7 8" key="1">
    <citation type="journal article" date="2011" name="BMC Genomics">
        <title>Genomic insights into an obligate epibiotic bacterial predator: Micavibrio aeruginosavorus ARL-13.</title>
        <authorList>
            <person name="Wang Z."/>
            <person name="Kadouri D."/>
            <person name="Wu M."/>
        </authorList>
    </citation>
    <scope>NUCLEOTIDE SEQUENCE [LARGE SCALE GENOMIC DNA]</scope>
    <source>
        <strain evidence="7 8">ARL-13</strain>
    </source>
</reference>
<feature type="transmembrane region" description="Helical" evidence="5">
    <location>
        <begin position="65"/>
        <end position="85"/>
    </location>
</feature>
<dbReference type="InterPro" id="IPR007016">
    <property type="entry name" value="O-antigen_ligase-rel_domated"/>
</dbReference>
<dbReference type="PANTHER" id="PTHR37422">
    <property type="entry name" value="TEICHURONIC ACID BIOSYNTHESIS PROTEIN TUAE"/>
    <property type="match status" value="1"/>
</dbReference>
<dbReference type="Pfam" id="PF04932">
    <property type="entry name" value="Wzy_C"/>
    <property type="match status" value="1"/>
</dbReference>
<evidence type="ECO:0000259" key="6">
    <source>
        <dbReference type="Pfam" id="PF04932"/>
    </source>
</evidence>
<protein>
    <submittedName>
        <fullName evidence="7">O-Antigen Polymerase family protein</fullName>
    </submittedName>
</protein>
<dbReference type="eggNOG" id="COG0457">
    <property type="taxonomic scope" value="Bacteria"/>
</dbReference>